<dbReference type="EC" id="2.4.1.25" evidence="3 10"/>
<dbReference type="Gene3D" id="3.20.20.80">
    <property type="entry name" value="Glycosidases"/>
    <property type="match status" value="1"/>
</dbReference>
<dbReference type="GO" id="GO:0004134">
    <property type="term" value="F:4-alpha-glucanotransferase activity"/>
    <property type="evidence" value="ECO:0007669"/>
    <property type="project" value="UniProtKB-EC"/>
</dbReference>
<keyword evidence="5 10" id="KW-0328">Glycosyltransferase</keyword>
<evidence type="ECO:0000256" key="8">
    <source>
        <dbReference type="ARBA" id="ARBA00031423"/>
    </source>
</evidence>
<dbReference type="AlphaFoldDB" id="A0A926EDB5"/>
<evidence type="ECO:0000256" key="1">
    <source>
        <dbReference type="ARBA" id="ARBA00000439"/>
    </source>
</evidence>
<comment type="similarity">
    <text evidence="2 10">Belongs to the disproportionating enzyme family.</text>
</comment>
<evidence type="ECO:0000256" key="6">
    <source>
        <dbReference type="ARBA" id="ARBA00022679"/>
    </source>
</evidence>
<dbReference type="NCBIfam" id="TIGR00217">
    <property type="entry name" value="malQ"/>
    <property type="match status" value="1"/>
</dbReference>
<keyword evidence="12" id="KW-1185">Reference proteome</keyword>
<dbReference type="InterPro" id="IPR017853">
    <property type="entry name" value="GH"/>
</dbReference>
<evidence type="ECO:0000256" key="7">
    <source>
        <dbReference type="ARBA" id="ARBA00023277"/>
    </source>
</evidence>
<dbReference type="Proteomes" id="UP000655830">
    <property type="component" value="Unassembled WGS sequence"/>
</dbReference>
<evidence type="ECO:0000313" key="11">
    <source>
        <dbReference type="EMBL" id="MBC8578906.1"/>
    </source>
</evidence>
<reference evidence="11" key="1">
    <citation type="submission" date="2020-08" db="EMBL/GenBank/DDBJ databases">
        <title>Genome public.</title>
        <authorList>
            <person name="Liu C."/>
            <person name="Sun Q."/>
        </authorList>
    </citation>
    <scope>NUCLEOTIDE SEQUENCE</scope>
    <source>
        <strain evidence="11">NSJ-12</strain>
    </source>
</reference>
<accession>A0A926EDB5</accession>
<dbReference type="Pfam" id="PF02446">
    <property type="entry name" value="Glyco_hydro_77"/>
    <property type="match status" value="1"/>
</dbReference>
<dbReference type="PANTHER" id="PTHR32438">
    <property type="entry name" value="4-ALPHA-GLUCANOTRANSFERASE DPE1, CHLOROPLASTIC/AMYLOPLASTIC"/>
    <property type="match status" value="1"/>
</dbReference>
<comment type="catalytic activity">
    <reaction evidence="1 10">
        <text>Transfers a segment of a (1-&gt;4)-alpha-D-glucan to a new position in an acceptor, which may be glucose or a (1-&gt;4)-alpha-D-glucan.</text>
        <dbReference type="EC" id="2.4.1.25"/>
    </reaction>
</comment>
<evidence type="ECO:0000256" key="2">
    <source>
        <dbReference type="ARBA" id="ARBA00005684"/>
    </source>
</evidence>
<keyword evidence="6 10" id="KW-0808">Transferase</keyword>
<sequence>MKRGSGILMHISSLPGKYGIGTLGKSAYLFADFLKQSGQKYWQILPLGHTGYGDSPYQCFSAYAGNPYFIDLDRLKDEGLLEEEDLVPLQEASSERVDFEKLFYTKYPVLRKAYEKGKDKFKGEIGNFRSQNRHWLEDYSLYMAVKEAMNNKSWVEWDEPIKQRYPEALRAYRTKLKEKIDFWVFIQYEFYKQWQELKEYVNGIGIKIIGDLPIYIAADSSDAWAYPEIFQLNEKRMPIVVAGCPPDAFTEDGQLWGNPIYDWDYLERTGYKWWIKRMEASLKLYDVIRIDHFRGFESYWAVPYGEDTARYGKWIKGPGIKLFNALKIALGNMDIIAEDLGFLTQEVLDFREETGYPGMKVLQFAFDSDEENAYLPHNCIKNSVIYTGTHDNSTIKGWFKDIEKEVGEHARSYLKLDHEEGYNWGFIRGAWSSVSDLAVTQMQDILGLDDTARMNKPGILGGNWKWRMKEGVLTDELAQHIYSMTKLYGRNLS</sequence>
<protein>
    <recommendedName>
        <fullName evidence="4 10">4-alpha-glucanotransferase</fullName>
        <ecNumber evidence="3 10">2.4.1.25</ecNumber>
    </recommendedName>
    <alternativeName>
        <fullName evidence="8 10">Amylomaltase</fullName>
    </alternativeName>
    <alternativeName>
        <fullName evidence="9 10">Disproportionating enzyme</fullName>
    </alternativeName>
</protein>
<evidence type="ECO:0000256" key="10">
    <source>
        <dbReference type="RuleBase" id="RU361207"/>
    </source>
</evidence>
<gene>
    <name evidence="11" type="primary">malQ</name>
    <name evidence="11" type="ORF">H8718_05085</name>
</gene>
<dbReference type="GO" id="GO:0005975">
    <property type="term" value="P:carbohydrate metabolic process"/>
    <property type="evidence" value="ECO:0007669"/>
    <property type="project" value="InterPro"/>
</dbReference>
<dbReference type="NCBIfam" id="NF011080">
    <property type="entry name" value="PRK14508.1-3"/>
    <property type="match status" value="1"/>
</dbReference>
<comment type="caution">
    <text evidence="11">The sequence shown here is derived from an EMBL/GenBank/DDBJ whole genome shotgun (WGS) entry which is preliminary data.</text>
</comment>
<dbReference type="InterPro" id="IPR003385">
    <property type="entry name" value="Glyco_hydro_77"/>
</dbReference>
<name>A0A926EDB5_9FIRM</name>
<dbReference type="SUPFAM" id="SSF51445">
    <property type="entry name" value="(Trans)glycosidases"/>
    <property type="match status" value="1"/>
</dbReference>
<dbReference type="RefSeq" id="WP_249332052.1">
    <property type="nucleotide sequence ID" value="NZ_JACRSY010000006.1"/>
</dbReference>
<dbReference type="EMBL" id="JACRSY010000006">
    <property type="protein sequence ID" value="MBC8578906.1"/>
    <property type="molecule type" value="Genomic_DNA"/>
</dbReference>
<evidence type="ECO:0000256" key="5">
    <source>
        <dbReference type="ARBA" id="ARBA00022676"/>
    </source>
</evidence>
<evidence type="ECO:0000256" key="9">
    <source>
        <dbReference type="ARBA" id="ARBA00031501"/>
    </source>
</evidence>
<evidence type="ECO:0000256" key="3">
    <source>
        <dbReference type="ARBA" id="ARBA00012560"/>
    </source>
</evidence>
<dbReference type="PANTHER" id="PTHR32438:SF5">
    <property type="entry name" value="4-ALPHA-GLUCANOTRANSFERASE DPE1, CHLOROPLASTIC_AMYLOPLASTIC"/>
    <property type="match status" value="1"/>
</dbReference>
<organism evidence="11 12">
    <name type="scientific">Zhenhengia yiwuensis</name>
    <dbReference type="NCBI Taxonomy" id="2763666"/>
    <lineage>
        <taxon>Bacteria</taxon>
        <taxon>Bacillati</taxon>
        <taxon>Bacillota</taxon>
        <taxon>Clostridia</taxon>
        <taxon>Lachnospirales</taxon>
        <taxon>Lachnospiraceae</taxon>
        <taxon>Zhenhengia</taxon>
    </lineage>
</organism>
<proteinExistence type="inferred from homology"/>
<evidence type="ECO:0000256" key="4">
    <source>
        <dbReference type="ARBA" id="ARBA00020295"/>
    </source>
</evidence>
<evidence type="ECO:0000313" key="12">
    <source>
        <dbReference type="Proteomes" id="UP000655830"/>
    </source>
</evidence>
<keyword evidence="7 10" id="KW-0119">Carbohydrate metabolism</keyword>